<dbReference type="SUPFAM" id="SSF52467">
    <property type="entry name" value="DHS-like NAD/FAD-binding domain"/>
    <property type="match status" value="1"/>
</dbReference>
<evidence type="ECO:0000313" key="3">
    <source>
        <dbReference type="Proteomes" id="UP000613030"/>
    </source>
</evidence>
<protein>
    <submittedName>
        <fullName evidence="2">SIR2 family protein</fullName>
    </submittedName>
</protein>
<dbReference type="SUPFAM" id="SSF48452">
    <property type="entry name" value="TPR-like"/>
    <property type="match status" value="1"/>
</dbReference>
<organism evidence="2 3">
    <name type="scientific">Chryseolinea lacunae</name>
    <dbReference type="NCBI Taxonomy" id="2801331"/>
    <lineage>
        <taxon>Bacteria</taxon>
        <taxon>Pseudomonadati</taxon>
        <taxon>Bacteroidota</taxon>
        <taxon>Cytophagia</taxon>
        <taxon>Cytophagales</taxon>
        <taxon>Fulvivirgaceae</taxon>
        <taxon>Chryseolinea</taxon>
    </lineage>
</organism>
<gene>
    <name evidence="2" type="ORF">JI741_07600</name>
</gene>
<dbReference type="Pfam" id="PF13289">
    <property type="entry name" value="SIR2_2"/>
    <property type="match status" value="1"/>
</dbReference>
<dbReference type="InterPro" id="IPR019734">
    <property type="entry name" value="TPR_rpt"/>
</dbReference>
<proteinExistence type="predicted"/>
<sequence>MELGAGVASVTWRPCLGPACWMDRNQYISTPGITLIAFQTHSITLIGTRHNELKKCNSSEEIKCQLELHSKTAMAKRDASSFLFETLGKDSTAILCGAGVSSNSGIPSVGPFVKYVLSKLDMDVVDIARLKEAELPFEALMEQIGRSLPIENLLDVFNVDAPNRTHKLLVSLIKGGICNIIYTTNFDTNIELAASQYQVGLTVASLPRQLELSEVNVPLLVKLHGTIQDKSKLGVTIRTIADKQYIQGLEDWIKYLLIDGPHKNILVLGYSFSDRFDIGPLMQKYASQSKKSMFNIEYDPANTADELESIVRGELKYDQLRIDTDQWINNAFKKFGVDDPGPNPVTPDGSFHNLVDKWVGEGVTNKGVRNKFTAVVKIFQHVGLGDLVIKYATRGIASGLLDADSLFGLYTAKAQALNNYRHSPQQLQESLLALESAVYYCTRSGRPDTQDQLMFLTGTRGTIYGSIAYKHTVSGSKDATKYYVQAKEFLTKSVEYFEARMSDFVSKDRYFGFVLDLAVACRRSGESDRATGYYDKIVKAYEGISDLAVKQHLCVTLYNYGAVYLHRANFPKALEYFTSALRNSIEIGMQPRALTALRESIFCLRKLGHNDEAEALYSVHPYPIPPFEYFWLHEINLEY</sequence>
<dbReference type="Gene3D" id="3.40.50.1220">
    <property type="entry name" value="TPP-binding domain"/>
    <property type="match status" value="1"/>
</dbReference>
<dbReference type="InterPro" id="IPR011990">
    <property type="entry name" value="TPR-like_helical_dom_sf"/>
</dbReference>
<keyword evidence="3" id="KW-1185">Reference proteome</keyword>
<keyword evidence="1" id="KW-0802">TPR repeat</keyword>
<evidence type="ECO:0000313" key="2">
    <source>
        <dbReference type="EMBL" id="MBL0741080.1"/>
    </source>
</evidence>
<accession>A0ABS1KP19</accession>
<dbReference type="PROSITE" id="PS50005">
    <property type="entry name" value="TPR"/>
    <property type="match status" value="1"/>
</dbReference>
<comment type="caution">
    <text evidence="2">The sequence shown here is derived from an EMBL/GenBank/DDBJ whole genome shotgun (WGS) entry which is preliminary data.</text>
</comment>
<name>A0ABS1KP19_9BACT</name>
<dbReference type="Gene3D" id="1.25.40.10">
    <property type="entry name" value="Tetratricopeptide repeat domain"/>
    <property type="match status" value="1"/>
</dbReference>
<feature type="repeat" description="TPR" evidence="1">
    <location>
        <begin position="554"/>
        <end position="587"/>
    </location>
</feature>
<dbReference type="InterPro" id="IPR029035">
    <property type="entry name" value="DHS-like_NAD/FAD-binding_dom"/>
</dbReference>
<dbReference type="Proteomes" id="UP000613030">
    <property type="component" value="Unassembled WGS sequence"/>
</dbReference>
<reference evidence="2 3" key="1">
    <citation type="submission" date="2021-01" db="EMBL/GenBank/DDBJ databases">
        <title>Chryseolinea sp. Jin1 Genome sequencing and assembly.</title>
        <authorList>
            <person name="Kim I."/>
        </authorList>
    </citation>
    <scope>NUCLEOTIDE SEQUENCE [LARGE SCALE GENOMIC DNA]</scope>
    <source>
        <strain evidence="2 3">Jin1</strain>
    </source>
</reference>
<dbReference type="RefSeq" id="WP_202008442.1">
    <property type="nucleotide sequence ID" value="NZ_JAERRB010000002.1"/>
</dbReference>
<dbReference type="EMBL" id="JAERRB010000002">
    <property type="protein sequence ID" value="MBL0741080.1"/>
    <property type="molecule type" value="Genomic_DNA"/>
</dbReference>
<evidence type="ECO:0000256" key="1">
    <source>
        <dbReference type="PROSITE-ProRule" id="PRU00339"/>
    </source>
</evidence>